<dbReference type="SUPFAM" id="SSF53098">
    <property type="entry name" value="Ribonuclease H-like"/>
    <property type="match status" value="1"/>
</dbReference>
<dbReference type="InterPro" id="IPR008906">
    <property type="entry name" value="HATC_C_dom"/>
</dbReference>
<proteinExistence type="predicted"/>
<reference evidence="2" key="1">
    <citation type="submission" date="2017-05" db="UniProtKB">
        <authorList>
            <consortium name="EnsemblMetazoa"/>
        </authorList>
    </citation>
    <scope>IDENTIFICATION</scope>
</reference>
<feature type="domain" description="HAT C-terminal dimerisation" evidence="1">
    <location>
        <begin position="85"/>
        <end position="142"/>
    </location>
</feature>
<dbReference type="EnsemblMetazoa" id="Aqu2.1.18767_001">
    <property type="protein sequence ID" value="Aqu2.1.18767_001"/>
    <property type="gene ID" value="Aqu2.1.18767"/>
</dbReference>
<name>A0A1X7TUN9_AMPQE</name>
<evidence type="ECO:0000313" key="2">
    <source>
        <dbReference type="EnsemblMetazoa" id="Aqu2.1.18767_001"/>
    </source>
</evidence>
<accession>A0A1X7TUN9</accession>
<dbReference type="InParanoid" id="A0A1X7TUN9"/>
<sequence>MKCHFYFSILDKFLAELSNRFDEKKVVIMDGVSSCTPTSSIFLSFNYLKAFAEEYGIGTDTLEVECRLLKIHFSQFHPDVTSLADLGSYLLMRLPAHPTICELVRIALTIAVTSAKSERFFSTMKRIKSRLRTRMTEDTLSDIH</sequence>
<dbReference type="OrthoDB" id="1739706at2759"/>
<evidence type="ECO:0000259" key="1">
    <source>
        <dbReference type="Pfam" id="PF05699"/>
    </source>
</evidence>
<dbReference type="InterPro" id="IPR012337">
    <property type="entry name" value="RNaseH-like_sf"/>
</dbReference>
<dbReference type="GO" id="GO:0046983">
    <property type="term" value="F:protein dimerization activity"/>
    <property type="evidence" value="ECO:0007669"/>
    <property type="project" value="InterPro"/>
</dbReference>
<organism evidence="2">
    <name type="scientific">Amphimedon queenslandica</name>
    <name type="common">Sponge</name>
    <dbReference type="NCBI Taxonomy" id="400682"/>
    <lineage>
        <taxon>Eukaryota</taxon>
        <taxon>Metazoa</taxon>
        <taxon>Porifera</taxon>
        <taxon>Demospongiae</taxon>
        <taxon>Heteroscleromorpha</taxon>
        <taxon>Haplosclerida</taxon>
        <taxon>Niphatidae</taxon>
        <taxon>Amphimedon</taxon>
    </lineage>
</organism>
<dbReference type="PANTHER" id="PTHR46880:SF5">
    <property type="entry name" value="DUF4371 DOMAIN-CONTAINING PROTEIN"/>
    <property type="match status" value="1"/>
</dbReference>
<dbReference type="PANTHER" id="PTHR46880">
    <property type="entry name" value="RAS-ASSOCIATING DOMAIN-CONTAINING PROTEIN"/>
    <property type="match status" value="1"/>
</dbReference>
<dbReference type="AlphaFoldDB" id="A0A1X7TUN9"/>
<protein>
    <recommendedName>
        <fullName evidence="1">HAT C-terminal dimerisation domain-containing protein</fullName>
    </recommendedName>
</protein>
<dbReference type="Pfam" id="PF05699">
    <property type="entry name" value="Dimer_Tnp_hAT"/>
    <property type="match status" value="1"/>
</dbReference>